<gene>
    <name evidence="1" type="ORF">L3081_07920</name>
</gene>
<evidence type="ECO:0000313" key="1">
    <source>
        <dbReference type="EMBL" id="MCI2283340.1"/>
    </source>
</evidence>
<dbReference type="PANTHER" id="PTHR12526">
    <property type="entry name" value="GLYCOSYLTRANSFERASE"/>
    <property type="match status" value="1"/>
</dbReference>
<accession>A0ABS9WZB0</accession>
<reference evidence="1" key="1">
    <citation type="submission" date="2022-01" db="EMBL/GenBank/DDBJ databases">
        <title>Colwellia maritima, isolated from seawater.</title>
        <authorList>
            <person name="Kristyanto S."/>
            <person name="Jung J."/>
            <person name="Jeon C.O."/>
        </authorList>
    </citation>
    <scope>NUCLEOTIDE SEQUENCE</scope>
    <source>
        <strain evidence="1">MSW7</strain>
    </source>
</reference>
<keyword evidence="1" id="KW-0328">Glycosyltransferase</keyword>
<dbReference type="Gene3D" id="3.40.50.2000">
    <property type="entry name" value="Glycogen Phosphorylase B"/>
    <property type="match status" value="1"/>
</dbReference>
<name>A0ABS9WZB0_9GAMM</name>
<sequence>MIQNSYNIVMVARFYPIKNHLFFLDIFDAFQREVPNSTLHLIGDGELKTAIKKKVERLGLTKKVRFWGKRSDVYELLSLFDVMVMPSVSEGLGVAALEAQAAGLPCVLSENIPEEVDIGAGLCQFCSLTDGVTPWLKALNNVKNIPELNKQMLLSLFLEKGYSLDATRKAYFEAYKFE</sequence>
<keyword evidence="1" id="KW-0808">Transferase</keyword>
<dbReference type="SUPFAM" id="SSF53756">
    <property type="entry name" value="UDP-Glycosyltransferase/glycogen phosphorylase"/>
    <property type="match status" value="1"/>
</dbReference>
<dbReference type="RefSeq" id="WP_242284725.1">
    <property type="nucleotide sequence ID" value="NZ_JAKKSL010000001.1"/>
</dbReference>
<dbReference type="PANTHER" id="PTHR12526:SF630">
    <property type="entry name" value="GLYCOSYLTRANSFERASE"/>
    <property type="match status" value="1"/>
</dbReference>
<dbReference type="Proteomes" id="UP001139646">
    <property type="component" value="Unassembled WGS sequence"/>
</dbReference>
<evidence type="ECO:0000313" key="2">
    <source>
        <dbReference type="Proteomes" id="UP001139646"/>
    </source>
</evidence>
<dbReference type="Pfam" id="PF13692">
    <property type="entry name" value="Glyco_trans_1_4"/>
    <property type="match status" value="1"/>
</dbReference>
<dbReference type="EMBL" id="JAKKSL010000001">
    <property type="protein sequence ID" value="MCI2283340.1"/>
    <property type="molecule type" value="Genomic_DNA"/>
</dbReference>
<dbReference type="GO" id="GO:0016757">
    <property type="term" value="F:glycosyltransferase activity"/>
    <property type="evidence" value="ECO:0007669"/>
    <property type="project" value="UniProtKB-KW"/>
</dbReference>
<protein>
    <submittedName>
        <fullName evidence="1">Glycosyltransferase</fullName>
        <ecNumber evidence="1">2.4.-.-</ecNumber>
    </submittedName>
</protein>
<organism evidence="1 2">
    <name type="scientific">Colwellia maritima</name>
    <dbReference type="NCBI Taxonomy" id="2912588"/>
    <lineage>
        <taxon>Bacteria</taxon>
        <taxon>Pseudomonadati</taxon>
        <taxon>Pseudomonadota</taxon>
        <taxon>Gammaproteobacteria</taxon>
        <taxon>Alteromonadales</taxon>
        <taxon>Colwelliaceae</taxon>
        <taxon>Colwellia</taxon>
    </lineage>
</organism>
<dbReference type="EC" id="2.4.-.-" evidence="1"/>
<proteinExistence type="predicted"/>
<comment type="caution">
    <text evidence="1">The sequence shown here is derived from an EMBL/GenBank/DDBJ whole genome shotgun (WGS) entry which is preliminary data.</text>
</comment>
<keyword evidence="2" id="KW-1185">Reference proteome</keyword>